<dbReference type="Pfam" id="PF07494">
    <property type="entry name" value="Reg_prop"/>
    <property type="match status" value="2"/>
</dbReference>
<dbReference type="Gene3D" id="1.10.10.60">
    <property type="entry name" value="Homeodomain-like"/>
    <property type="match status" value="1"/>
</dbReference>
<dbReference type="Pfam" id="PF07495">
    <property type="entry name" value="Y_Y_Y"/>
    <property type="match status" value="1"/>
</dbReference>
<dbReference type="SMART" id="SM00342">
    <property type="entry name" value="HTH_ARAC"/>
    <property type="match status" value="1"/>
</dbReference>
<feature type="domain" description="Histidine kinase" evidence="9">
    <location>
        <begin position="879"/>
        <end position="1117"/>
    </location>
</feature>
<dbReference type="SUPFAM" id="SSF55874">
    <property type="entry name" value="ATPase domain of HSP90 chaperone/DNA topoisomerase II/histidine kinase"/>
    <property type="match status" value="1"/>
</dbReference>
<evidence type="ECO:0000259" key="8">
    <source>
        <dbReference type="PROSITE" id="PS01124"/>
    </source>
</evidence>
<dbReference type="InterPro" id="IPR005467">
    <property type="entry name" value="His_kinase_dom"/>
</dbReference>
<dbReference type="InterPro" id="IPR015943">
    <property type="entry name" value="WD40/YVTN_repeat-like_dom_sf"/>
</dbReference>
<evidence type="ECO:0000256" key="7">
    <source>
        <dbReference type="SAM" id="SignalP"/>
    </source>
</evidence>
<name>A0A923PQU9_9BACT</name>
<evidence type="ECO:0000259" key="10">
    <source>
        <dbReference type="PROSITE" id="PS50110"/>
    </source>
</evidence>
<evidence type="ECO:0000256" key="2">
    <source>
        <dbReference type="ARBA" id="ARBA00012438"/>
    </source>
</evidence>
<comment type="catalytic activity">
    <reaction evidence="1">
        <text>ATP + protein L-histidine = ADP + protein N-phospho-L-histidine.</text>
        <dbReference type="EC" id="2.7.13.3"/>
    </reaction>
</comment>
<dbReference type="InterPro" id="IPR036890">
    <property type="entry name" value="HATPase_C_sf"/>
</dbReference>
<feature type="signal peptide" evidence="7">
    <location>
        <begin position="1"/>
        <end position="18"/>
    </location>
</feature>
<dbReference type="Gene3D" id="3.40.50.2300">
    <property type="match status" value="1"/>
</dbReference>
<evidence type="ECO:0000313" key="11">
    <source>
        <dbReference type="EMBL" id="MBC6995077.1"/>
    </source>
</evidence>
<dbReference type="SMART" id="SM00388">
    <property type="entry name" value="HisKA"/>
    <property type="match status" value="1"/>
</dbReference>
<dbReference type="InterPro" id="IPR011006">
    <property type="entry name" value="CheY-like_superfamily"/>
</dbReference>
<dbReference type="PRINTS" id="PR00344">
    <property type="entry name" value="BCTRLSENSOR"/>
</dbReference>
<dbReference type="Pfam" id="PF00072">
    <property type="entry name" value="Response_reg"/>
    <property type="match status" value="1"/>
</dbReference>
<gene>
    <name evidence="11" type="ORF">H9S92_12935</name>
</gene>
<feature type="domain" description="HTH araC/xylS-type" evidence="8">
    <location>
        <begin position="1310"/>
        <end position="1409"/>
    </location>
</feature>
<comment type="caution">
    <text evidence="11">The sequence shown here is derived from an EMBL/GenBank/DDBJ whole genome shotgun (WGS) entry which is preliminary data.</text>
</comment>
<feature type="modified residue" description="4-aspartylphosphate" evidence="6">
    <location>
        <position position="1211"/>
    </location>
</feature>
<keyword evidence="3 6" id="KW-0597">Phosphoprotein</keyword>
<dbReference type="Pfam" id="PF02518">
    <property type="entry name" value="HATPase_c"/>
    <property type="match status" value="1"/>
</dbReference>
<organism evidence="11 12">
    <name type="scientific">Neolewinella lacunae</name>
    <dbReference type="NCBI Taxonomy" id="1517758"/>
    <lineage>
        <taxon>Bacteria</taxon>
        <taxon>Pseudomonadati</taxon>
        <taxon>Bacteroidota</taxon>
        <taxon>Saprospiria</taxon>
        <taxon>Saprospirales</taxon>
        <taxon>Lewinellaceae</taxon>
        <taxon>Neolewinella</taxon>
    </lineage>
</organism>
<keyword evidence="12" id="KW-1185">Reference proteome</keyword>
<evidence type="ECO:0000313" key="12">
    <source>
        <dbReference type="Proteomes" id="UP000650081"/>
    </source>
</evidence>
<evidence type="ECO:0000256" key="5">
    <source>
        <dbReference type="ARBA" id="ARBA00023163"/>
    </source>
</evidence>
<dbReference type="InterPro" id="IPR004358">
    <property type="entry name" value="Sig_transdc_His_kin-like_C"/>
</dbReference>
<keyword evidence="4" id="KW-0805">Transcription regulation</keyword>
<dbReference type="GO" id="GO:0000155">
    <property type="term" value="F:phosphorelay sensor kinase activity"/>
    <property type="evidence" value="ECO:0007669"/>
    <property type="project" value="InterPro"/>
</dbReference>
<dbReference type="Proteomes" id="UP000650081">
    <property type="component" value="Unassembled WGS sequence"/>
</dbReference>
<dbReference type="GO" id="GO:0003700">
    <property type="term" value="F:DNA-binding transcription factor activity"/>
    <property type="evidence" value="ECO:0007669"/>
    <property type="project" value="InterPro"/>
</dbReference>
<dbReference type="GO" id="GO:0043565">
    <property type="term" value="F:sequence-specific DNA binding"/>
    <property type="evidence" value="ECO:0007669"/>
    <property type="project" value="InterPro"/>
</dbReference>
<keyword evidence="5" id="KW-0804">Transcription</keyword>
<dbReference type="InterPro" id="IPR003594">
    <property type="entry name" value="HATPase_dom"/>
</dbReference>
<dbReference type="SUPFAM" id="SSF47384">
    <property type="entry name" value="Homodimeric domain of signal transducing histidine kinase"/>
    <property type="match status" value="1"/>
</dbReference>
<evidence type="ECO:0000256" key="6">
    <source>
        <dbReference type="PROSITE-ProRule" id="PRU00169"/>
    </source>
</evidence>
<dbReference type="InterPro" id="IPR011123">
    <property type="entry name" value="Y_Y_Y"/>
</dbReference>
<dbReference type="InterPro" id="IPR036097">
    <property type="entry name" value="HisK_dim/P_sf"/>
</dbReference>
<dbReference type="EC" id="2.7.13.3" evidence="2"/>
<dbReference type="SUPFAM" id="SSF63829">
    <property type="entry name" value="Calcium-dependent phosphotriesterase"/>
    <property type="match status" value="3"/>
</dbReference>
<dbReference type="SUPFAM" id="SSF52172">
    <property type="entry name" value="CheY-like"/>
    <property type="match status" value="1"/>
</dbReference>
<dbReference type="PANTHER" id="PTHR43547:SF2">
    <property type="entry name" value="HYBRID SIGNAL TRANSDUCTION HISTIDINE KINASE C"/>
    <property type="match status" value="1"/>
</dbReference>
<dbReference type="Pfam" id="PF00512">
    <property type="entry name" value="HisKA"/>
    <property type="match status" value="1"/>
</dbReference>
<dbReference type="Gene3D" id="2.60.40.10">
    <property type="entry name" value="Immunoglobulins"/>
    <property type="match status" value="1"/>
</dbReference>
<dbReference type="RefSeq" id="WP_187467129.1">
    <property type="nucleotide sequence ID" value="NZ_JACSIT010000117.1"/>
</dbReference>
<dbReference type="SMART" id="SM00448">
    <property type="entry name" value="REC"/>
    <property type="match status" value="1"/>
</dbReference>
<dbReference type="PANTHER" id="PTHR43547">
    <property type="entry name" value="TWO-COMPONENT HISTIDINE KINASE"/>
    <property type="match status" value="1"/>
</dbReference>
<evidence type="ECO:0000256" key="4">
    <source>
        <dbReference type="ARBA" id="ARBA00023015"/>
    </source>
</evidence>
<evidence type="ECO:0000259" key="9">
    <source>
        <dbReference type="PROSITE" id="PS50109"/>
    </source>
</evidence>
<dbReference type="Pfam" id="PF12833">
    <property type="entry name" value="HTH_18"/>
    <property type="match status" value="1"/>
</dbReference>
<dbReference type="FunFam" id="1.10.287.130:FF:000034">
    <property type="entry name" value="Two-component system sensor histidine kinase/response regulator"/>
    <property type="match status" value="1"/>
</dbReference>
<evidence type="ECO:0000256" key="3">
    <source>
        <dbReference type="ARBA" id="ARBA00022553"/>
    </source>
</evidence>
<dbReference type="Gene3D" id="3.30.565.10">
    <property type="entry name" value="Histidine kinase-like ATPase, C-terminal domain"/>
    <property type="match status" value="1"/>
</dbReference>
<dbReference type="InterPro" id="IPR018060">
    <property type="entry name" value="HTH_AraC"/>
</dbReference>
<dbReference type="Gene3D" id="2.130.10.10">
    <property type="entry name" value="YVTN repeat-like/Quinoprotein amine dehydrogenase"/>
    <property type="match status" value="3"/>
</dbReference>
<dbReference type="EMBL" id="JACSIT010000117">
    <property type="protein sequence ID" value="MBC6995077.1"/>
    <property type="molecule type" value="Genomic_DNA"/>
</dbReference>
<accession>A0A923PQU9</accession>
<feature type="chain" id="PRO_5036722540" description="histidine kinase" evidence="7">
    <location>
        <begin position="19"/>
        <end position="1410"/>
    </location>
</feature>
<dbReference type="SUPFAM" id="SSF46689">
    <property type="entry name" value="Homeodomain-like"/>
    <property type="match status" value="1"/>
</dbReference>
<evidence type="ECO:0000256" key="1">
    <source>
        <dbReference type="ARBA" id="ARBA00000085"/>
    </source>
</evidence>
<dbReference type="CDD" id="cd00082">
    <property type="entry name" value="HisKA"/>
    <property type="match status" value="1"/>
</dbReference>
<sequence length="1410" mass="159827">MQKILLCLLLLGFGVAQAQPREFRFKELTIDEGLSHTDATCLGEDEHGFLWIGTYQGLDRFDGYEIKSFFNRDTSILSAYNNRIDDLVIDHLGRIWLGTQRGISCFSTTEERYIELVWPVGERERIEQLSISHVLYNNRLDVLVLGSEQGTEIFGVDAAGRLTALPMLRDQSTGPVYEFALDSADRLWILARAGLFCKELKVQGPAELKHVQLVDSLGRKVVTSAGLVLIGDDLWVGGGRSLLTFSLPTDVPDQQVVRLLPIVLRHANNQLALEARPSLSTMHLIQGRDDEIWIGSQQGLFRSKQNKDLREIEFIPLNDRYVASGNAALPIGDLYHGQDGTLWMATYGGGVQYLNLYARPFYTIRHQLGIENSISGNFVRAILEDSKNNLWIGTRGTGLNRMQLATGRIEQFKDPVFSASGSVTDLLEDRAGRVWVSSPEGLKVFHPAQNYWEDIRVELGATDAISSKSVFTLGEDRLGQIWAGSWERGMNRIRYRGPGDYTVEQIFVEGSDHRITSNKVTYIYCDTLRNEVLAATDNGLNHLFLDRNGEIVHSRNYQAGKDGDGGLSSNFVWPIQRTSDGTIYAGTLGGGLNRIKPSAGQNGSYEVRTYGQAEGNPSRDVETLLLDQDGNLWLGGNGLAMFDPETETFQVFDRSDGLQSNSFKIGSAACGKDGRLYFGGINGLNYFYPRKVLEPLETPDRLALSDMIVNQRRVEVGQIGERWAILPQNLNEMEEIRLSHLENNFTLRFSSFNYRNPGKDRYRYRLLGYQNEWIEVPEGKREATFANLDYGTYTFQVEAARENRIWHADRIEKKIHIVAPWWNSKVARFLYVVLFLAGLAMIYYYLLRWDRLKKNLEFTQMEEQRAQEMHLTRLQFFTNISHEFRTPLTLILNPLHELLQEKVPPRKQERYMRIIERNAQRLLDLINELMDFRKTETGAYRLQAEQTDLSGFAGEIFKQFQEHALINKIEYEFEAVGFTNNLWFERKAMDKVIVNLLSNAFKYTPAHGLVKMAVLREVPAPSSLPAHHYREGNDLPEDTDYSYLCVRDTGAGINASDLPHIFTRYYSKPAEADDSAGSTGVGLAMVRSIVQLHRGTIDVYSEPKQGTVFLIGLPTGRNHLTEEQVVKSHVVKTATSNLPLLKNLPAGAPQEFQPATFTGDRPSVLFVEDNPELRLFLGEHFRDRYLLQLAENGAVALEMIKKQPPNLIVSDIMMPQMDGVELCAKVKQNEATRHIPIILLTAKASVESRLEGIGAGADYYLSKPFNLSELELIANNLLRHQKSQQDRFLTDSFSKARDIAIREEDQGFMKEVMEIIENNLEKAEFDVDYLSRMAGLSRTKLYRRVKEATGESVGQIIRKTRVQRAAELLASNNLTVVEVMYRVGIQSQSHFTKLFKKEFNKTPTEFVAGL</sequence>
<dbReference type="InterPro" id="IPR003661">
    <property type="entry name" value="HisK_dim/P_dom"/>
</dbReference>
<feature type="domain" description="Response regulatory" evidence="10">
    <location>
        <begin position="1163"/>
        <end position="1278"/>
    </location>
</feature>
<keyword evidence="7" id="KW-0732">Signal</keyword>
<dbReference type="PROSITE" id="PS01124">
    <property type="entry name" value="HTH_ARAC_FAMILY_2"/>
    <property type="match status" value="1"/>
</dbReference>
<dbReference type="PROSITE" id="PS50110">
    <property type="entry name" value="RESPONSE_REGULATORY"/>
    <property type="match status" value="1"/>
</dbReference>
<dbReference type="InterPro" id="IPR001789">
    <property type="entry name" value="Sig_transdc_resp-reg_receiver"/>
</dbReference>
<dbReference type="InterPro" id="IPR013783">
    <property type="entry name" value="Ig-like_fold"/>
</dbReference>
<protein>
    <recommendedName>
        <fullName evidence="2">histidine kinase</fullName>
        <ecNumber evidence="2">2.7.13.3</ecNumber>
    </recommendedName>
</protein>
<dbReference type="InterPro" id="IPR011110">
    <property type="entry name" value="Reg_prop"/>
</dbReference>
<dbReference type="PROSITE" id="PS50109">
    <property type="entry name" value="HIS_KIN"/>
    <property type="match status" value="1"/>
</dbReference>
<dbReference type="Gene3D" id="1.10.287.130">
    <property type="match status" value="1"/>
</dbReference>
<proteinExistence type="predicted"/>
<reference evidence="11" key="1">
    <citation type="submission" date="2020-08" db="EMBL/GenBank/DDBJ databases">
        <title>Lewinella bacteria from marine environments.</title>
        <authorList>
            <person name="Zhong Y."/>
        </authorList>
    </citation>
    <scope>NUCLEOTIDE SEQUENCE</scope>
    <source>
        <strain evidence="11">KCTC 42187</strain>
    </source>
</reference>
<dbReference type="InterPro" id="IPR009057">
    <property type="entry name" value="Homeodomain-like_sf"/>
</dbReference>
<dbReference type="SMART" id="SM00387">
    <property type="entry name" value="HATPase_c"/>
    <property type="match status" value="1"/>
</dbReference>